<sequence>MVKTNNHVSAIGAVSNVNAASNHQTVIDCDKDGADEKLLKNGNLSRNGLKNGEKSEYDRTMTEDINRFLRDRPLTEDMTCGFWIFKGKFLQRFANQTSYVILYGLVGCVFSMTYSYFNGTITTIEKRFKIPSRNTGIISVGNDISQMLVSAVLSYYAGKGHRPRWIGFGLSTIVIFCLLMAAPHFLYGPGDDALALTAEFGAIADENATMEIIEGQRSKTLCRLRDGGAECVQGEGNVAPQLVLFLAQFISGIGGSLYYTLGVAYMDDNTKKSKTPALLSLSYFLRMLGPAIGLALASFCLRLYIAPNLHPVIKMKDPRWLGAWWMGWLIIGSMILVSGIFLTMFPKQLPRAKARRMIEEERRKQREIIKSKTQKEKDKLISCLEEEKPVEAKASFKDMLATFKRLTTNKTLMYNTFSSVFYLFGYTPYWIFTPKYIEIQYRQSASISNLVTGTVALAFSATGVLLSGFVISRYRPRARYMAAWNVIVGFFTVVGCISYAFIGCPGNEQSVIVNIHDSSLSNATTCNSACHCDYVRYSPVCGENKMTYISPCHAGCKKEHITSTGQKYFYDCSCIPISINKEEKSIYDGLTSMDLTAVANDESDVQVTTLASHMESLDVDISGVGGRAISGACPVNCFSQFVTFLVVMCFLKFIGATGRASNFLVSVRCVPEKDKTAAMGFGMMMMSMLAFIPSPIFFGWVLDRLCLVWGKTCTNKGNCWLYDPESLRYTLNITASVFVILGALFDCGVWYYVKDLKIFDEEIKEIEMKIVQHEEEINAEKKTEI</sequence>
<feature type="transmembrane region" description="Helical" evidence="8">
    <location>
        <begin position="733"/>
        <end position="753"/>
    </location>
</feature>
<evidence type="ECO:0000256" key="7">
    <source>
        <dbReference type="ARBA" id="ARBA00023157"/>
    </source>
</evidence>
<organism evidence="11 12">
    <name type="scientific">Glossina brevipalpis</name>
    <dbReference type="NCBI Taxonomy" id="37001"/>
    <lineage>
        <taxon>Eukaryota</taxon>
        <taxon>Metazoa</taxon>
        <taxon>Ecdysozoa</taxon>
        <taxon>Arthropoda</taxon>
        <taxon>Hexapoda</taxon>
        <taxon>Insecta</taxon>
        <taxon>Pterygota</taxon>
        <taxon>Neoptera</taxon>
        <taxon>Endopterygota</taxon>
        <taxon>Diptera</taxon>
        <taxon>Brachycera</taxon>
        <taxon>Muscomorpha</taxon>
        <taxon>Hippoboscoidea</taxon>
        <taxon>Glossinidae</taxon>
        <taxon>Glossina</taxon>
    </lineage>
</organism>
<keyword evidence="5 8" id="KW-1133">Transmembrane helix</keyword>
<evidence type="ECO:0000256" key="9">
    <source>
        <dbReference type="SAM" id="Coils"/>
    </source>
</evidence>
<feature type="transmembrane region" description="Helical" evidence="8">
    <location>
        <begin position="325"/>
        <end position="345"/>
    </location>
</feature>
<dbReference type="CDD" id="cd17336">
    <property type="entry name" value="MFS_SLCO_OATP"/>
    <property type="match status" value="1"/>
</dbReference>
<feature type="transmembrane region" description="Helical" evidence="8">
    <location>
        <begin position="165"/>
        <end position="187"/>
    </location>
</feature>
<keyword evidence="8" id="KW-0813">Transport</keyword>
<evidence type="ECO:0000259" key="10">
    <source>
        <dbReference type="PROSITE" id="PS51465"/>
    </source>
</evidence>
<dbReference type="SUPFAM" id="SSF103473">
    <property type="entry name" value="MFS general substrate transporter"/>
    <property type="match status" value="2"/>
</dbReference>
<dbReference type="GO" id="GO:0016323">
    <property type="term" value="C:basolateral plasma membrane"/>
    <property type="evidence" value="ECO:0007669"/>
    <property type="project" value="TreeGrafter"/>
</dbReference>
<feature type="transmembrane region" description="Helical" evidence="8">
    <location>
        <begin position="242"/>
        <end position="262"/>
    </location>
</feature>
<feature type="transmembrane region" description="Helical" evidence="8">
    <location>
        <begin position="283"/>
        <end position="305"/>
    </location>
</feature>
<dbReference type="InterPro" id="IPR002350">
    <property type="entry name" value="Kazal_dom"/>
</dbReference>
<dbReference type="Pfam" id="PF07648">
    <property type="entry name" value="Kazal_2"/>
    <property type="match status" value="1"/>
</dbReference>
<proteinExistence type="inferred from homology"/>
<feature type="transmembrane region" description="Helical" evidence="8">
    <location>
        <begin position="677"/>
        <end position="702"/>
    </location>
</feature>
<dbReference type="VEuPathDB" id="VectorBase:GBRI042772"/>
<evidence type="ECO:0000313" key="12">
    <source>
        <dbReference type="Proteomes" id="UP000091820"/>
    </source>
</evidence>
<feature type="transmembrane region" description="Helical" evidence="8">
    <location>
        <begin position="638"/>
        <end position="656"/>
    </location>
</feature>
<keyword evidence="4 8" id="KW-0812">Transmembrane</keyword>
<evidence type="ECO:0000256" key="4">
    <source>
        <dbReference type="ARBA" id="ARBA00022692"/>
    </source>
</evidence>
<evidence type="ECO:0000256" key="1">
    <source>
        <dbReference type="ARBA" id="ARBA00004651"/>
    </source>
</evidence>
<reference evidence="12" key="1">
    <citation type="submission" date="2014-03" db="EMBL/GenBank/DDBJ databases">
        <authorList>
            <person name="Aksoy S."/>
            <person name="Warren W."/>
            <person name="Wilson R.K."/>
        </authorList>
    </citation>
    <scope>NUCLEOTIDE SEQUENCE [LARGE SCALE GENOMIC DNA]</scope>
    <source>
        <strain evidence="12">IAEA</strain>
    </source>
</reference>
<dbReference type="InterPro" id="IPR036259">
    <property type="entry name" value="MFS_trans_sf"/>
</dbReference>
<dbReference type="GO" id="GO:0015347">
    <property type="term" value="F:sodium-independent organic anion transmembrane transporter activity"/>
    <property type="evidence" value="ECO:0007669"/>
    <property type="project" value="TreeGrafter"/>
</dbReference>
<dbReference type="PANTHER" id="PTHR11388:SF76">
    <property type="entry name" value="SOLUTE CARRIER ORGANIC ANION TRANSPORTER FAMILY MEMBER"/>
    <property type="match status" value="1"/>
</dbReference>
<accession>A0A1A9X3C8</accession>
<dbReference type="Proteomes" id="UP000091820">
    <property type="component" value="Unassembled WGS sequence"/>
</dbReference>
<evidence type="ECO:0000256" key="5">
    <source>
        <dbReference type="ARBA" id="ARBA00022989"/>
    </source>
</evidence>
<keyword evidence="8" id="KW-0406">Ion transport</keyword>
<comment type="similarity">
    <text evidence="2 8">Belongs to the organo anion transporter (TC 2.A.60) family.</text>
</comment>
<feature type="coiled-coil region" evidence="9">
    <location>
        <begin position="756"/>
        <end position="783"/>
    </location>
</feature>
<dbReference type="NCBIfam" id="TIGR00805">
    <property type="entry name" value="oat"/>
    <property type="match status" value="1"/>
</dbReference>
<evidence type="ECO:0000313" key="11">
    <source>
        <dbReference type="EnsemblMetazoa" id="GBRI042772-PA"/>
    </source>
</evidence>
<dbReference type="InterPro" id="IPR036058">
    <property type="entry name" value="Kazal_dom_sf"/>
</dbReference>
<feature type="transmembrane region" description="Helical" evidence="8">
    <location>
        <begin position="98"/>
        <end position="117"/>
    </location>
</feature>
<feature type="transmembrane region" description="Helical" evidence="8">
    <location>
        <begin position="483"/>
        <end position="502"/>
    </location>
</feature>
<keyword evidence="3" id="KW-1003">Cell membrane</keyword>
<dbReference type="PROSITE" id="PS51465">
    <property type="entry name" value="KAZAL_2"/>
    <property type="match status" value="1"/>
</dbReference>
<feature type="transmembrane region" description="Helical" evidence="8">
    <location>
        <begin position="412"/>
        <end position="431"/>
    </location>
</feature>
<dbReference type="GO" id="GO:0043252">
    <property type="term" value="P:sodium-independent organic anion transport"/>
    <property type="evidence" value="ECO:0007669"/>
    <property type="project" value="TreeGrafter"/>
</dbReference>
<evidence type="ECO:0000256" key="8">
    <source>
        <dbReference type="RuleBase" id="RU362056"/>
    </source>
</evidence>
<comment type="subcellular location">
    <subcellularLocation>
        <location evidence="1 8">Cell membrane</location>
        <topology evidence="1 8">Multi-pass membrane protein</topology>
    </subcellularLocation>
</comment>
<keyword evidence="9" id="KW-0175">Coiled coil</keyword>
<evidence type="ECO:0000256" key="2">
    <source>
        <dbReference type="ARBA" id="ARBA00009657"/>
    </source>
</evidence>
<dbReference type="PANTHER" id="PTHR11388">
    <property type="entry name" value="ORGANIC ANION TRANSPORTER"/>
    <property type="match status" value="1"/>
</dbReference>
<feature type="transmembrane region" description="Helical" evidence="8">
    <location>
        <begin position="137"/>
        <end position="158"/>
    </location>
</feature>
<reference evidence="11" key="2">
    <citation type="submission" date="2020-05" db="UniProtKB">
        <authorList>
            <consortium name="EnsemblMetazoa"/>
        </authorList>
    </citation>
    <scope>IDENTIFICATION</scope>
    <source>
        <strain evidence="11">IAEA</strain>
    </source>
</reference>
<evidence type="ECO:0000256" key="3">
    <source>
        <dbReference type="ARBA" id="ARBA00022475"/>
    </source>
</evidence>
<feature type="domain" description="Kazal-like" evidence="10">
    <location>
        <begin position="520"/>
        <end position="576"/>
    </location>
</feature>
<dbReference type="Pfam" id="PF03137">
    <property type="entry name" value="OATP"/>
    <property type="match status" value="1"/>
</dbReference>
<dbReference type="EnsemblMetazoa" id="GBRI042772-RA">
    <property type="protein sequence ID" value="GBRI042772-PA"/>
    <property type="gene ID" value="GBRI042772"/>
</dbReference>
<name>A0A1A9X3C8_9MUSC</name>
<evidence type="ECO:0000256" key="6">
    <source>
        <dbReference type="ARBA" id="ARBA00023136"/>
    </source>
</evidence>
<dbReference type="GO" id="GO:0006811">
    <property type="term" value="P:monoatomic ion transport"/>
    <property type="evidence" value="ECO:0007669"/>
    <property type="project" value="UniProtKB-KW"/>
</dbReference>
<keyword evidence="6 8" id="KW-0472">Membrane</keyword>
<dbReference type="InterPro" id="IPR004156">
    <property type="entry name" value="OATP"/>
</dbReference>
<dbReference type="AlphaFoldDB" id="A0A1A9X3C8"/>
<keyword evidence="12" id="KW-1185">Reference proteome</keyword>
<feature type="transmembrane region" description="Helical" evidence="8">
    <location>
        <begin position="451"/>
        <end position="471"/>
    </location>
</feature>
<dbReference type="Gene3D" id="1.20.1250.20">
    <property type="entry name" value="MFS general substrate transporter like domains"/>
    <property type="match status" value="1"/>
</dbReference>
<protein>
    <recommendedName>
        <fullName evidence="8">Solute carrier organic anion transporter family member</fullName>
    </recommendedName>
</protein>
<dbReference type="SUPFAM" id="SSF100895">
    <property type="entry name" value="Kazal-type serine protease inhibitors"/>
    <property type="match status" value="1"/>
</dbReference>
<keyword evidence="7" id="KW-1015">Disulfide bond</keyword>